<dbReference type="Gene3D" id="3.80.10.10">
    <property type="entry name" value="Ribonuclease Inhibitor"/>
    <property type="match status" value="2"/>
</dbReference>
<accession>A0A9C7BQB6</accession>
<proteinExistence type="predicted"/>
<evidence type="ECO:0000313" key="1">
    <source>
        <dbReference type="EMBL" id="BDT62415.1"/>
    </source>
</evidence>
<dbReference type="SUPFAM" id="SSF52047">
    <property type="entry name" value="RNI-like"/>
    <property type="match status" value="1"/>
</dbReference>
<name>A0A9C7BQB6_9VIRU</name>
<dbReference type="InterPro" id="IPR032675">
    <property type="entry name" value="LRR_dom_sf"/>
</dbReference>
<protein>
    <submittedName>
        <fullName evidence="1">Uncharacterized protein</fullName>
    </submittedName>
</protein>
<reference evidence="1" key="1">
    <citation type="submission" date="2022-10" db="EMBL/GenBank/DDBJ databases">
        <title>Genome sequences of endogenous nimaviruses in decapod crustaceans.</title>
        <authorList>
            <person name="Kawato S."/>
            <person name="Nozaki R."/>
            <person name="Kondo H."/>
            <person name="Hirono I."/>
        </authorList>
    </citation>
    <scope>NUCLEOTIDE SEQUENCE</scope>
    <source>
        <strain evidence="1">Okinawa2016</strain>
    </source>
</reference>
<organism evidence="1">
    <name type="scientific">Melicertus latisulcatus pemonivirus</name>
    <dbReference type="NCBI Taxonomy" id="2984278"/>
    <lineage>
        <taxon>Viruses</taxon>
        <taxon>Viruses incertae sedis</taxon>
        <taxon>Naldaviricetes</taxon>
        <taxon>Nimaviridae</taxon>
    </lineage>
</organism>
<sequence length="592" mass="67447">MDRSDAREPPPLRDLGLLKIAEISSGAIVKFIRKNRRERGRVCIGEILERNEGDSPDEDAVTRDNDLRTIKEYVDDLPLTTFDEYALAFMKSDNTWRAMTMGLSSCHKCIKIVLNHIVSDKLSTFTSYYLDPHINSNRMATVLLEKISDCTGLDTLTISTCPRTDEKFIALGRVFQRLPKLTSISLMSGGAGSFHWAIKPVSLYCPSVTDLWVSYDGDEFDRDEGITLLKDCQNIETLWLNDVGQRRVPSDVSVLLKELKGLRTFYHKDILASIRQLHDESCDNPVTFGLQSLYSSEPRRSLIGLEDTVSLARTCPDIQLLTLNGTVASLEEMMRELPNLRTLVVGGPEVRNCLPHFFQDASFSSLTILKLEDFLDIDYDFVSACAHTCPSLQVLCFKHCLLNSTGELRMPIERNAAFPHLRDLTLTPSSCKSTNHLARVSSVWEVGTSLLSYLLSGTSKLNKLHLHLRNHPSQPEYERISQEFLDDVIYNDEHPELTSLQLVYPSDISVPFIERLIMTYNKLDTFGGVKTWPISDGEIVELRENHQSVSFLNECLCAYPEEWGIYIHHEESRGRYTYNVFFHYKIQYIYLS</sequence>
<dbReference type="EMBL" id="LC738875">
    <property type="protein sequence ID" value="BDT62415.1"/>
    <property type="molecule type" value="Genomic_DNA"/>
</dbReference>